<organism evidence="2 3">
    <name type="scientific">Cryptolaemus montrouzieri</name>
    <dbReference type="NCBI Taxonomy" id="559131"/>
    <lineage>
        <taxon>Eukaryota</taxon>
        <taxon>Metazoa</taxon>
        <taxon>Ecdysozoa</taxon>
        <taxon>Arthropoda</taxon>
        <taxon>Hexapoda</taxon>
        <taxon>Insecta</taxon>
        <taxon>Pterygota</taxon>
        <taxon>Neoptera</taxon>
        <taxon>Endopterygota</taxon>
        <taxon>Coleoptera</taxon>
        <taxon>Polyphaga</taxon>
        <taxon>Cucujiformia</taxon>
        <taxon>Coccinelloidea</taxon>
        <taxon>Coccinellidae</taxon>
        <taxon>Scymninae</taxon>
        <taxon>Scymnini</taxon>
        <taxon>Cryptolaemus</taxon>
    </lineage>
</organism>
<name>A0ABD2NS37_9CUCU</name>
<sequence length="92" mass="10100">IENKISESSKIFAELHSAQPQLISTSNGCVQNLPSTSKALNVDNKVCNDSIRDPDYQISDNEDSSEEVNDKNNSHSVNDDSSTPKGKKSFEK</sequence>
<dbReference type="EMBL" id="JABFTP020000144">
    <property type="protein sequence ID" value="KAL3281262.1"/>
    <property type="molecule type" value="Genomic_DNA"/>
</dbReference>
<comment type="caution">
    <text evidence="2">The sequence shown here is derived from an EMBL/GenBank/DDBJ whole genome shotgun (WGS) entry which is preliminary data.</text>
</comment>
<feature type="region of interest" description="Disordered" evidence="1">
    <location>
        <begin position="51"/>
        <end position="92"/>
    </location>
</feature>
<feature type="non-terminal residue" evidence="2">
    <location>
        <position position="1"/>
    </location>
</feature>
<dbReference type="AlphaFoldDB" id="A0ABD2NS37"/>
<reference evidence="2 3" key="1">
    <citation type="journal article" date="2021" name="BMC Biol.">
        <title>Horizontally acquired antibacterial genes associated with adaptive radiation of ladybird beetles.</title>
        <authorList>
            <person name="Li H.S."/>
            <person name="Tang X.F."/>
            <person name="Huang Y.H."/>
            <person name="Xu Z.Y."/>
            <person name="Chen M.L."/>
            <person name="Du X.Y."/>
            <person name="Qiu B.Y."/>
            <person name="Chen P.T."/>
            <person name="Zhang W."/>
            <person name="Slipinski A."/>
            <person name="Escalona H.E."/>
            <person name="Waterhouse R.M."/>
            <person name="Zwick A."/>
            <person name="Pang H."/>
        </authorList>
    </citation>
    <scope>NUCLEOTIDE SEQUENCE [LARGE SCALE GENOMIC DNA]</scope>
    <source>
        <strain evidence="2">SYSU2018</strain>
    </source>
</reference>
<protein>
    <submittedName>
        <fullName evidence="2">Uncharacterized protein</fullName>
    </submittedName>
</protein>
<accession>A0ABD2NS37</accession>
<keyword evidence="3" id="KW-1185">Reference proteome</keyword>
<dbReference type="Proteomes" id="UP001516400">
    <property type="component" value="Unassembled WGS sequence"/>
</dbReference>
<feature type="compositionally biased region" description="Polar residues" evidence="1">
    <location>
        <begin position="74"/>
        <end position="84"/>
    </location>
</feature>
<gene>
    <name evidence="2" type="ORF">HHI36_004475</name>
</gene>
<evidence type="ECO:0000256" key="1">
    <source>
        <dbReference type="SAM" id="MobiDB-lite"/>
    </source>
</evidence>
<proteinExistence type="predicted"/>
<evidence type="ECO:0000313" key="2">
    <source>
        <dbReference type="EMBL" id="KAL3281262.1"/>
    </source>
</evidence>
<evidence type="ECO:0000313" key="3">
    <source>
        <dbReference type="Proteomes" id="UP001516400"/>
    </source>
</evidence>
<feature type="non-terminal residue" evidence="2">
    <location>
        <position position="92"/>
    </location>
</feature>